<dbReference type="Pfam" id="PF14896">
    <property type="entry name" value="Arabino_trans_C"/>
    <property type="match status" value="1"/>
</dbReference>
<feature type="transmembrane region" description="Helical" evidence="12">
    <location>
        <begin position="647"/>
        <end position="666"/>
    </location>
</feature>
<feature type="transmembrane region" description="Helical" evidence="12">
    <location>
        <begin position="605"/>
        <end position="627"/>
    </location>
</feature>
<feature type="region of interest" description="Disordered" evidence="11">
    <location>
        <begin position="1033"/>
        <end position="1057"/>
    </location>
</feature>
<dbReference type="InterPro" id="IPR040920">
    <property type="entry name" value="Arabino_trans_N"/>
</dbReference>
<evidence type="ECO:0000256" key="10">
    <source>
        <dbReference type="ARBA" id="ARBA00023316"/>
    </source>
</evidence>
<keyword evidence="4" id="KW-1003">Cell membrane</keyword>
<dbReference type="InterPro" id="IPR032731">
    <property type="entry name" value="Arabino_trans_C"/>
</dbReference>
<evidence type="ECO:0000256" key="7">
    <source>
        <dbReference type="ARBA" id="ARBA00022692"/>
    </source>
</evidence>
<keyword evidence="9 12" id="KW-0472">Membrane</keyword>
<evidence type="ECO:0000256" key="1">
    <source>
        <dbReference type="ARBA" id="ARBA00003001"/>
    </source>
</evidence>
<feature type="domain" description="Arabinosyltransferase C-terminal" evidence="14">
    <location>
        <begin position="782"/>
        <end position="1045"/>
    </location>
</feature>
<organism evidence="16 17">
    <name type="scientific">Saccharopolyspora dendranthemae</name>
    <dbReference type="NCBI Taxonomy" id="1181886"/>
    <lineage>
        <taxon>Bacteria</taxon>
        <taxon>Bacillati</taxon>
        <taxon>Actinomycetota</taxon>
        <taxon>Actinomycetes</taxon>
        <taxon>Pseudonocardiales</taxon>
        <taxon>Pseudonocardiaceae</taxon>
        <taxon>Saccharopolyspora</taxon>
    </lineage>
</organism>
<keyword evidence="6 16" id="KW-0808">Transferase</keyword>
<feature type="compositionally biased region" description="Polar residues" evidence="11">
    <location>
        <begin position="90"/>
        <end position="103"/>
    </location>
</feature>
<reference evidence="16 17" key="1">
    <citation type="submission" date="2019-06" db="EMBL/GenBank/DDBJ databases">
        <title>Sequencing the genomes of 1000 actinobacteria strains.</title>
        <authorList>
            <person name="Klenk H.-P."/>
        </authorList>
    </citation>
    <scope>NUCLEOTIDE SEQUENCE [LARGE SCALE GENOMIC DNA]</scope>
    <source>
        <strain evidence="16 17">DSM 46699</strain>
    </source>
</reference>
<feature type="transmembrane region" description="Helical" evidence="12">
    <location>
        <begin position="248"/>
        <end position="267"/>
    </location>
</feature>
<evidence type="ECO:0000259" key="14">
    <source>
        <dbReference type="Pfam" id="PF14896"/>
    </source>
</evidence>
<evidence type="ECO:0000256" key="5">
    <source>
        <dbReference type="ARBA" id="ARBA00022676"/>
    </source>
</evidence>
<keyword evidence="17" id="KW-1185">Reference proteome</keyword>
<evidence type="ECO:0000256" key="6">
    <source>
        <dbReference type="ARBA" id="ARBA00022679"/>
    </source>
</evidence>
<feature type="transmembrane region" description="Helical" evidence="12">
    <location>
        <begin position="322"/>
        <end position="339"/>
    </location>
</feature>
<feature type="transmembrane region" description="Helical" evidence="12">
    <location>
        <begin position="515"/>
        <end position="535"/>
    </location>
</feature>
<dbReference type="GO" id="GO:0071555">
    <property type="term" value="P:cell wall organization"/>
    <property type="evidence" value="ECO:0007669"/>
    <property type="project" value="UniProtKB-KW"/>
</dbReference>
<feature type="transmembrane region" description="Helical" evidence="12">
    <location>
        <begin position="404"/>
        <end position="433"/>
    </location>
</feature>
<dbReference type="Gene3D" id="2.60.120.610">
    <property type="entry name" value="arabinofuranosyltransferase like domain"/>
    <property type="match status" value="1"/>
</dbReference>
<comment type="caution">
    <text evidence="16">The sequence shown here is derived from an EMBL/GenBank/DDBJ whole genome shotgun (WGS) entry which is preliminary data.</text>
</comment>
<dbReference type="Proteomes" id="UP000316184">
    <property type="component" value="Unassembled WGS sequence"/>
</dbReference>
<dbReference type="EMBL" id="VIWX01000002">
    <property type="protein sequence ID" value="TWF95444.1"/>
    <property type="molecule type" value="Genomic_DNA"/>
</dbReference>
<accession>A0A561U7V1</accession>
<feature type="transmembrane region" description="Helical" evidence="12">
    <location>
        <begin position="25"/>
        <end position="48"/>
    </location>
</feature>
<feature type="transmembrane region" description="Helical" evidence="12">
    <location>
        <begin position="678"/>
        <end position="704"/>
    </location>
</feature>
<comment type="similarity">
    <text evidence="3">Belongs to the emb family.</text>
</comment>
<keyword evidence="7 12" id="KW-0812">Transmembrane</keyword>
<evidence type="ECO:0000259" key="13">
    <source>
        <dbReference type="Pfam" id="PF04602"/>
    </source>
</evidence>
<dbReference type="InterPro" id="IPR007680">
    <property type="entry name" value="Arabino_trans_central"/>
</dbReference>
<evidence type="ECO:0000256" key="4">
    <source>
        <dbReference type="ARBA" id="ARBA00022475"/>
    </source>
</evidence>
<protein>
    <submittedName>
        <fullName evidence="16">Arabinosyltransferase C</fullName>
    </submittedName>
</protein>
<name>A0A561U7V1_9PSEU</name>
<dbReference type="RefSeq" id="WP_246110240.1">
    <property type="nucleotide sequence ID" value="NZ_VIWX01000002.1"/>
</dbReference>
<dbReference type="GO" id="GO:0052636">
    <property type="term" value="F:arabinosyltransferase activity"/>
    <property type="evidence" value="ECO:0007669"/>
    <property type="project" value="InterPro"/>
</dbReference>
<dbReference type="GO" id="GO:0005886">
    <property type="term" value="C:plasma membrane"/>
    <property type="evidence" value="ECO:0007669"/>
    <property type="project" value="UniProtKB-SubCell"/>
</dbReference>
<keyword evidence="10" id="KW-0961">Cell wall biogenesis/degradation</keyword>
<dbReference type="Gene3D" id="3.40.190.160">
    <property type="match status" value="1"/>
</dbReference>
<evidence type="ECO:0000313" key="17">
    <source>
        <dbReference type="Proteomes" id="UP000316184"/>
    </source>
</evidence>
<feature type="domain" description="Arabinosyltransferas concanavalin like" evidence="15">
    <location>
        <begin position="49"/>
        <end position="177"/>
    </location>
</feature>
<feature type="region of interest" description="Disordered" evidence="11">
    <location>
        <begin position="749"/>
        <end position="775"/>
    </location>
</feature>
<dbReference type="InterPro" id="IPR042486">
    <property type="entry name" value="Arabino_trans_C_2"/>
</dbReference>
<feature type="transmembrane region" description="Helical" evidence="12">
    <location>
        <begin position="572"/>
        <end position="593"/>
    </location>
</feature>
<feature type="transmembrane region" description="Helical" evidence="12">
    <location>
        <begin position="203"/>
        <end position="221"/>
    </location>
</feature>
<dbReference type="Pfam" id="PF04602">
    <property type="entry name" value="Arabinose_trans"/>
    <property type="match status" value="1"/>
</dbReference>
<dbReference type="GO" id="GO:0071766">
    <property type="term" value="P:Actinobacterium-type cell wall biogenesis"/>
    <property type="evidence" value="ECO:0007669"/>
    <property type="project" value="InterPro"/>
</dbReference>
<feature type="region of interest" description="Disordered" evidence="11">
    <location>
        <begin position="90"/>
        <end position="109"/>
    </location>
</feature>
<keyword evidence="8 12" id="KW-1133">Transmembrane helix</keyword>
<feature type="compositionally biased region" description="Pro residues" evidence="11">
    <location>
        <begin position="1046"/>
        <end position="1057"/>
    </location>
</feature>
<dbReference type="InterPro" id="IPR027451">
    <property type="entry name" value="EmbABC_dom1"/>
</dbReference>
<gene>
    <name evidence="16" type="ORF">FHU35_12439</name>
</gene>
<dbReference type="Gene3D" id="2.60.120.940">
    <property type="entry name" value="EmbC, C-terminal domain, subdomain 2"/>
    <property type="match status" value="1"/>
</dbReference>
<feature type="transmembrane region" description="Helical" evidence="12">
    <location>
        <begin position="454"/>
        <end position="473"/>
    </location>
</feature>
<comment type="function">
    <text evidence="1">Arabinosyl transferase responsible for the polymerization of arabinose into the arabinan of arabinogalactan.</text>
</comment>
<feature type="transmembrane region" description="Helical" evidence="12">
    <location>
        <begin position="547"/>
        <end position="566"/>
    </location>
</feature>
<evidence type="ECO:0000259" key="15">
    <source>
        <dbReference type="Pfam" id="PF17689"/>
    </source>
</evidence>
<comment type="subcellular location">
    <subcellularLocation>
        <location evidence="2">Cell membrane</location>
        <topology evidence="2">Multi-pass membrane protein</topology>
    </subcellularLocation>
</comment>
<sequence length="1057" mass="112799">MKSTDGDSATLVDQREHPQRTSWRWAALLVGSLGIIAALLVPFMPVLAKSTTVSWPPNGRPAESTMALFVPYAPAQVHLDLPCSAVRSGQQRAEPTTLVSSTAPGRPTEGFAVTTADDRILVLVGGREILSAPVPDGECSVVLDADASGTTVRAGDQVRTEPQAHVEEVDALATDLPPQEASALTVRATTSDWFSNTPSAPKVVLIVIQLALATAALALLVSADRQHRRRAPGRRLVRRAMSRLRGGWPPRAVDVGVVGVLGFWTVLGPATPDDGFASVIARQSQLTGVASNYYRWENTSEDPFALAHHVLEPFVAISGDPMVLRIPSVLAGLLTWLVLSRGAAPVLLPRMSRAVGIRALLALSFLAWWLPFGMGTRPEALTALGGTVALACAVRGATRADGHALLGLGALAAGLATAASPVGFTSFVPFLVLAPRILRRLRERDPARPVWSTIPQLALLGSAAAVGLIAMFADQSWFGAARATELHQFYGPNVPWFQEVQRYDHLLGFDLEGSIARRVPVLLMLTLLVCTALLVARGARRLPGMRLIHVAPACTAISIALLWLTPSKWTHYFGAFAGIGAAALVSSIVVLVVACRRWQHDSGAVVIGLIGTGLAVVAAATSFSSTNNWFLHSQFGVLWGHQPLRPLNSPLCWSLLAAAMLVVGLLRSRSHPGAGARMILRAPAVLAVAAVVSSVGMLLVSFAVAPMRQQDSYSLGGQNLSQTRGDPNCGIMDELIATPEIPNGTLQPGEGTDQLRGFTPDAGFASDPPDPPGTGAARWSWGSLTGGAISTGSMTSRWFTLPASLTDRELAVTVSGRTGDGNSLALEFARSQPGGAPRPLGQRIIDDSYKDSDKRATYPTDHVITQQPQDNPEWRTLHLDSRAVPPGADRVRVRATDATTDPAGWMAVTGPRIREAVPLRQFLMRRPSPEPTYVDWSMTWSLPCVRDLAAVGDGLVQPPRLLFNPPETLKFAGEAAYARAVGGSFTGVNELGTRSEVPTRLLGSEDEPRNEQWGQVETVAYPLRTDGYDTESTWTSRWGWQGPPRISAPPAPTSEHP</sequence>
<evidence type="ECO:0000256" key="11">
    <source>
        <dbReference type="SAM" id="MobiDB-lite"/>
    </source>
</evidence>
<feature type="domain" description="Arabinofuranosyltransferase central" evidence="13">
    <location>
        <begin position="197"/>
        <end position="663"/>
    </location>
</feature>
<keyword evidence="5" id="KW-0328">Glycosyltransferase</keyword>
<evidence type="ECO:0000256" key="12">
    <source>
        <dbReference type="SAM" id="Phobius"/>
    </source>
</evidence>
<dbReference type="Pfam" id="PF17689">
    <property type="entry name" value="Arabino_trans_N"/>
    <property type="match status" value="1"/>
</dbReference>
<evidence type="ECO:0000313" key="16">
    <source>
        <dbReference type="EMBL" id="TWF95444.1"/>
    </source>
</evidence>
<evidence type="ECO:0000256" key="8">
    <source>
        <dbReference type="ARBA" id="ARBA00022989"/>
    </source>
</evidence>
<proteinExistence type="inferred from homology"/>
<feature type="transmembrane region" description="Helical" evidence="12">
    <location>
        <begin position="351"/>
        <end position="370"/>
    </location>
</feature>
<evidence type="ECO:0000256" key="9">
    <source>
        <dbReference type="ARBA" id="ARBA00023136"/>
    </source>
</evidence>
<evidence type="ECO:0000256" key="3">
    <source>
        <dbReference type="ARBA" id="ARBA00008195"/>
    </source>
</evidence>
<evidence type="ECO:0000256" key="2">
    <source>
        <dbReference type="ARBA" id="ARBA00004651"/>
    </source>
</evidence>
<dbReference type="AlphaFoldDB" id="A0A561U7V1"/>